<accession>A0A225VVW5</accession>
<keyword evidence="2" id="KW-0732">Signal</keyword>
<name>A0A225VVW5_9STRA</name>
<evidence type="ECO:0000256" key="2">
    <source>
        <dbReference type="SAM" id="SignalP"/>
    </source>
</evidence>
<feature type="coiled-coil region" evidence="1">
    <location>
        <begin position="481"/>
        <end position="508"/>
    </location>
</feature>
<dbReference type="EMBL" id="NBNE01002706">
    <property type="protein sequence ID" value="OWZ09651.1"/>
    <property type="molecule type" value="Genomic_DNA"/>
</dbReference>
<evidence type="ECO:0000313" key="3">
    <source>
        <dbReference type="EMBL" id="OWZ09651.1"/>
    </source>
</evidence>
<organism evidence="3 4">
    <name type="scientific">Phytophthora megakarya</name>
    <dbReference type="NCBI Taxonomy" id="4795"/>
    <lineage>
        <taxon>Eukaryota</taxon>
        <taxon>Sar</taxon>
        <taxon>Stramenopiles</taxon>
        <taxon>Oomycota</taxon>
        <taxon>Peronosporomycetes</taxon>
        <taxon>Peronosporales</taxon>
        <taxon>Peronosporaceae</taxon>
        <taxon>Phytophthora</taxon>
    </lineage>
</organism>
<keyword evidence="1" id="KW-0175">Coiled coil</keyword>
<sequence>MQRNARSVATTVATLTPLLALAGGEAAQQYDNSNKVVYAKQQLLKWRRDSDSEQNGETSKMRETGAAAWLGSAPPKFPYLLSISAGDNPAIVTNKLVEGAKVLGSYEEPTRDTLEKLTEPTSALGLIIHKIATSYAALKTAVHGNVPDDFDPRVGLKVNEEEMMMDALLDALRDLQYNEQQHVNSDEIDEVSGSTSLLISKPPAVPVFLVRDFDTLSDKNAERWLRWTHQALHNLKLFSEATEECSIDHVGDTTSRENSCAAEIEAILKVTGNWWSDINEICRRLMERNLNTVTTNEERFTVIQEVCTAFTQDMENKLLKFLYLDGSLQIPSDSGSLTTREVDSAFDTSKIFSALETWKCLETLAGVTPVTSGSALVGSPQQLLEKKDKTPLNCVSLVEALLPFNYRKEGEEKFLDLIDQNVLFLRPKDAVEIGVIPCKNTSLLSPCWAQTRPVVKRAFEKIHRSDTYFRIILNLDRIAANVEMRNEIEQYEHEIEERRQVLSDMKRDFTILQFSMTPAEKATRKAELALIDVELQAKDVYLEKLRSLLMP</sequence>
<reference evidence="4" key="1">
    <citation type="submission" date="2017-03" db="EMBL/GenBank/DDBJ databases">
        <title>Phytopthora megakarya and P. palmivora, two closely related causual agents of cacao black pod achieved similar genome size and gene model numbers by different mechanisms.</title>
        <authorList>
            <person name="Ali S."/>
            <person name="Shao J."/>
            <person name="Larry D.J."/>
            <person name="Kronmiller B."/>
            <person name="Shen D."/>
            <person name="Strem M.D."/>
            <person name="Melnick R.L."/>
            <person name="Guiltinan M.J."/>
            <person name="Tyler B.M."/>
            <person name="Meinhardt L.W."/>
            <person name="Bailey B.A."/>
        </authorList>
    </citation>
    <scope>NUCLEOTIDE SEQUENCE [LARGE SCALE GENOMIC DNA]</scope>
    <source>
        <strain evidence="4">zdho120</strain>
    </source>
</reference>
<keyword evidence="4" id="KW-1185">Reference proteome</keyword>
<protein>
    <submittedName>
        <fullName evidence="3">Uncharacterized protein</fullName>
    </submittedName>
</protein>
<dbReference type="AlphaFoldDB" id="A0A225VVW5"/>
<feature type="signal peptide" evidence="2">
    <location>
        <begin position="1"/>
        <end position="26"/>
    </location>
</feature>
<proteinExistence type="predicted"/>
<evidence type="ECO:0000256" key="1">
    <source>
        <dbReference type="SAM" id="Coils"/>
    </source>
</evidence>
<dbReference type="Proteomes" id="UP000198211">
    <property type="component" value="Unassembled WGS sequence"/>
</dbReference>
<evidence type="ECO:0000313" key="4">
    <source>
        <dbReference type="Proteomes" id="UP000198211"/>
    </source>
</evidence>
<feature type="chain" id="PRO_5013189074" evidence="2">
    <location>
        <begin position="27"/>
        <end position="551"/>
    </location>
</feature>
<comment type="caution">
    <text evidence="3">The sequence shown here is derived from an EMBL/GenBank/DDBJ whole genome shotgun (WGS) entry which is preliminary data.</text>
</comment>
<dbReference type="OrthoDB" id="67214at2759"/>
<gene>
    <name evidence="3" type="ORF">PHMEG_00017611</name>
</gene>